<dbReference type="GeneID" id="78528687"/>
<dbReference type="RefSeq" id="WP_053003288.1">
    <property type="nucleotide sequence ID" value="NZ_BBJS01000030.1"/>
</dbReference>
<protein>
    <submittedName>
        <fullName evidence="1">DNA, contig: SP630</fullName>
    </submittedName>
</protein>
<proteinExistence type="predicted"/>
<name>A0A0C9N3G5_SPHPI</name>
<dbReference type="AlphaFoldDB" id="A0A0C9N3G5"/>
<comment type="caution">
    <text evidence="1">The sequence shown here is derived from an EMBL/GenBank/DDBJ whole genome shotgun (WGS) entry which is preliminary data.</text>
</comment>
<reference evidence="1 2" key="1">
    <citation type="submission" date="2014-08" db="EMBL/GenBank/DDBJ databases">
        <title>Whole genome shotgun sequence of Sphingomonas paucimobilis NBRC 13935.</title>
        <authorList>
            <person name="Hosoyama A."/>
            <person name="Hashimoto M."/>
            <person name="Hosoyama Y."/>
            <person name="Noguchi M."/>
            <person name="Uohara A."/>
            <person name="Ohji S."/>
            <person name="Katano-Makiyama Y."/>
            <person name="Ichikawa N."/>
            <person name="Kimura A."/>
            <person name="Yamazoe A."/>
            <person name="Fujita N."/>
        </authorList>
    </citation>
    <scope>NUCLEOTIDE SEQUENCE [LARGE SCALE GENOMIC DNA]</scope>
    <source>
        <strain evidence="1 2">NBRC 13935</strain>
    </source>
</reference>
<dbReference type="InterPro" id="IPR006522">
    <property type="entry name" value="Phage_virion_morphogenesis"/>
</dbReference>
<evidence type="ECO:0000313" key="1">
    <source>
        <dbReference type="EMBL" id="GAN14149.1"/>
    </source>
</evidence>
<organism evidence="1 2">
    <name type="scientific">Sphingomonas paucimobilis NBRC 13935</name>
    <dbReference type="NCBI Taxonomy" id="1219050"/>
    <lineage>
        <taxon>Bacteria</taxon>
        <taxon>Pseudomonadati</taxon>
        <taxon>Pseudomonadota</taxon>
        <taxon>Alphaproteobacteria</taxon>
        <taxon>Sphingomonadales</taxon>
        <taxon>Sphingomonadaceae</taxon>
        <taxon>Sphingomonas</taxon>
    </lineage>
</organism>
<evidence type="ECO:0000313" key="2">
    <source>
        <dbReference type="Proteomes" id="UP000032025"/>
    </source>
</evidence>
<dbReference type="Pfam" id="PF05069">
    <property type="entry name" value="Phage_tail_S"/>
    <property type="match status" value="1"/>
</dbReference>
<dbReference type="EMBL" id="BBJS01000030">
    <property type="protein sequence ID" value="GAN14149.1"/>
    <property type="molecule type" value="Genomic_DNA"/>
</dbReference>
<keyword evidence="2" id="KW-1185">Reference proteome</keyword>
<sequence>MVDLVITIREDVTAAMNRLAADGADMTTAMKDIAGHLSDTTRERFETETDPTGAKWLPSQRVVEHGGKTLTLSGDLGNSITEDWGKDYAAAGPERSGGAGVYALIHQMGGEIRPREKKALSFGGRIVSKVVIPARPYLGFTEVNADYALGALARHLGFAG</sequence>
<gene>
    <name evidence="1" type="ORF">SP6_30_02900</name>
</gene>
<accession>A0A0C9N3G5</accession>
<dbReference type="Proteomes" id="UP000032025">
    <property type="component" value="Unassembled WGS sequence"/>
</dbReference>
<dbReference type="NCBIfam" id="TIGR01635">
    <property type="entry name" value="tail_comp_S"/>
    <property type="match status" value="1"/>
</dbReference>